<dbReference type="InterPro" id="IPR041895">
    <property type="entry name" value="ArdA_dom1"/>
</dbReference>
<dbReference type="Pfam" id="PF07275">
    <property type="entry name" value="ArdA"/>
    <property type="match status" value="1"/>
</dbReference>
<sequence length="170" mass="19474">MSEEIRIYVACLAAYNSGYLHGVWIDATADIDDIQDQINSMLESSPVEDAEEYAIHDFEGYGSYRLSEYEGIESAHEVACFIEEHGEIAAELISHFSTLEEAQKAMEEDYQGEYASLSDCAQEITEETSEVPSHLEFYIDYERMGRDMEMSGDIFTIETGYQEVHVFWNR</sequence>
<reference evidence="1 2" key="1">
    <citation type="journal article" date="2018" name="Nat. Biotechnol.">
        <title>A standardized bacterial taxonomy based on genome phylogeny substantially revises the tree of life.</title>
        <authorList>
            <person name="Parks D.H."/>
            <person name="Chuvochina M."/>
            <person name="Waite D.W."/>
            <person name="Rinke C."/>
            <person name="Skarshewski A."/>
            <person name="Chaumeil P.A."/>
            <person name="Hugenholtz P."/>
        </authorList>
    </citation>
    <scope>NUCLEOTIDE SEQUENCE [LARGE SCALE GENOMIC DNA]</scope>
    <source>
        <strain evidence="1">UBA11978</strain>
    </source>
</reference>
<dbReference type="Proteomes" id="UP000263517">
    <property type="component" value="Unassembled WGS sequence"/>
</dbReference>
<protein>
    <submittedName>
        <fullName evidence="1">Antirestriction protein ArdA</fullName>
    </submittedName>
</protein>
<dbReference type="EMBL" id="DNAN01000258">
    <property type="protein sequence ID" value="HAW75556.1"/>
    <property type="molecule type" value="Genomic_DNA"/>
</dbReference>
<proteinExistence type="predicted"/>
<comment type="caution">
    <text evidence="1">The sequence shown here is derived from an EMBL/GenBank/DDBJ whole genome shotgun (WGS) entry which is preliminary data.</text>
</comment>
<evidence type="ECO:0000313" key="1">
    <source>
        <dbReference type="EMBL" id="HAW75556.1"/>
    </source>
</evidence>
<dbReference type="Gene3D" id="3.10.20.480">
    <property type="entry name" value="Antirestriction protein ArdA, domain 1"/>
    <property type="match status" value="1"/>
</dbReference>
<gene>
    <name evidence="1" type="ORF">DCW74_07460</name>
</gene>
<dbReference type="InterPro" id="IPR009899">
    <property type="entry name" value="ArdA"/>
</dbReference>
<name>A0A350P2N9_9ALTE</name>
<dbReference type="InterPro" id="IPR041893">
    <property type="entry name" value="ArdA_dom3"/>
</dbReference>
<dbReference type="Gene3D" id="1.10.10.1190">
    <property type="entry name" value="Antirestriction protein ArdA, domain 3"/>
    <property type="match status" value="1"/>
</dbReference>
<dbReference type="RefSeq" id="WP_272965420.1">
    <property type="nucleotide sequence ID" value="NZ_CALBIY010000007.1"/>
</dbReference>
<dbReference type="AlphaFoldDB" id="A0A350P2N9"/>
<organism evidence="1 2">
    <name type="scientific">Alteromonas australica</name>
    <dbReference type="NCBI Taxonomy" id="589873"/>
    <lineage>
        <taxon>Bacteria</taxon>
        <taxon>Pseudomonadati</taxon>
        <taxon>Pseudomonadota</taxon>
        <taxon>Gammaproteobacteria</taxon>
        <taxon>Alteromonadales</taxon>
        <taxon>Alteromonadaceae</taxon>
        <taxon>Alteromonas/Salinimonas group</taxon>
        <taxon>Alteromonas</taxon>
    </lineage>
</organism>
<accession>A0A350P2N9</accession>
<evidence type="ECO:0000313" key="2">
    <source>
        <dbReference type="Proteomes" id="UP000263517"/>
    </source>
</evidence>